<proteinExistence type="inferred from homology"/>
<dbReference type="Proteomes" id="UP001370490">
    <property type="component" value="Unassembled WGS sequence"/>
</dbReference>
<evidence type="ECO:0000313" key="3">
    <source>
        <dbReference type="EMBL" id="KAK6940211.1"/>
    </source>
</evidence>
<dbReference type="AlphaFoldDB" id="A0AAN8W2J4"/>
<evidence type="ECO:0000256" key="2">
    <source>
        <dbReference type="ARBA" id="ARBA00022737"/>
    </source>
</evidence>
<keyword evidence="2" id="KW-0677">Repeat</keyword>
<name>A0AAN8W2J4_9MAGN</name>
<evidence type="ECO:0000313" key="4">
    <source>
        <dbReference type="Proteomes" id="UP001370490"/>
    </source>
</evidence>
<keyword evidence="4" id="KW-1185">Reference proteome</keyword>
<dbReference type="GO" id="GO:0003729">
    <property type="term" value="F:mRNA binding"/>
    <property type="evidence" value="ECO:0007669"/>
    <property type="project" value="UniProtKB-ARBA"/>
</dbReference>
<dbReference type="PANTHER" id="PTHR45717">
    <property type="entry name" value="OS12G0527900 PROTEIN"/>
    <property type="match status" value="1"/>
</dbReference>
<organism evidence="3 4">
    <name type="scientific">Dillenia turbinata</name>
    <dbReference type="NCBI Taxonomy" id="194707"/>
    <lineage>
        <taxon>Eukaryota</taxon>
        <taxon>Viridiplantae</taxon>
        <taxon>Streptophyta</taxon>
        <taxon>Embryophyta</taxon>
        <taxon>Tracheophyta</taxon>
        <taxon>Spermatophyta</taxon>
        <taxon>Magnoliopsida</taxon>
        <taxon>eudicotyledons</taxon>
        <taxon>Gunneridae</taxon>
        <taxon>Pentapetalae</taxon>
        <taxon>Dilleniales</taxon>
        <taxon>Dilleniaceae</taxon>
        <taxon>Dillenia</taxon>
    </lineage>
</organism>
<comment type="similarity">
    <text evidence="1">Belongs to the PPR family. P subfamily.</text>
</comment>
<dbReference type="EMBL" id="JBAMMX010000005">
    <property type="protein sequence ID" value="KAK6940211.1"/>
    <property type="molecule type" value="Genomic_DNA"/>
</dbReference>
<dbReference type="InterPro" id="IPR011990">
    <property type="entry name" value="TPR-like_helical_dom_sf"/>
</dbReference>
<dbReference type="Gene3D" id="1.25.40.10">
    <property type="entry name" value="Tetratricopeptide repeat domain"/>
    <property type="match status" value="2"/>
</dbReference>
<protein>
    <submittedName>
        <fullName evidence="3">Pentatricopeptide repeat</fullName>
    </submittedName>
</protein>
<dbReference type="GO" id="GO:0005739">
    <property type="term" value="C:mitochondrion"/>
    <property type="evidence" value="ECO:0007669"/>
    <property type="project" value="TreeGrafter"/>
</dbReference>
<reference evidence="3 4" key="1">
    <citation type="submission" date="2023-12" db="EMBL/GenBank/DDBJ databases">
        <title>A high-quality genome assembly for Dillenia turbinata (Dilleniales).</title>
        <authorList>
            <person name="Chanderbali A."/>
        </authorList>
    </citation>
    <scope>NUCLEOTIDE SEQUENCE [LARGE SCALE GENOMIC DNA]</scope>
    <source>
        <strain evidence="3">LSX21</strain>
        <tissue evidence="3">Leaf</tissue>
    </source>
</reference>
<dbReference type="PANTHER" id="PTHR45717:SF13">
    <property type="entry name" value="OS02G0796400 PROTEIN"/>
    <property type="match status" value="1"/>
</dbReference>
<accession>A0AAN8W2J4</accession>
<comment type="caution">
    <text evidence="3">The sequence shown here is derived from an EMBL/GenBank/DDBJ whole genome shotgun (WGS) entry which is preliminary data.</text>
</comment>
<dbReference type="Pfam" id="PF01535">
    <property type="entry name" value="PPR"/>
    <property type="match status" value="3"/>
</dbReference>
<evidence type="ECO:0000256" key="1">
    <source>
        <dbReference type="ARBA" id="ARBA00007626"/>
    </source>
</evidence>
<dbReference type="InterPro" id="IPR002885">
    <property type="entry name" value="PPR_rpt"/>
</dbReference>
<gene>
    <name evidence="3" type="ORF">RJ641_029742</name>
</gene>
<sequence>MATHRSLFKRLNLVRSALIIPSDKANSLRLFSQFASTVDIVHETVDDITSRILRLRSSDGNTASILQNWVDQGHKIKSCELRDISKRLIKSKRYNHALELLAWMDAEKSLWTSPADCATRLELIIKVHGITKAEEFFSDLPNSILQKAACLPLLHFYVKKKDTEKAEALMLKLSDLGLAVSPHLFNEMMKLYMATSQFNKVPLVILEMKKTNIPLNVLSYNIWMSSCSESSGVAAAEMVYKEMLRDTNVLVGWTTLATLANTYMKAGLVQNALITLRTAEKKLSTCSRVGFLFLITLYASLNNREGVLRLWEASKAVRGRITSANYMCILWCLVKLGDLEEVERIFMEWESECLKYDIRVSNVLLGAYMRNGLMDKVESLHLHTLEKGGCPNYKTWEILMEGWVKVQNMDKAIDALKNGFPLIKHGKWKPSDSNIVAVAEYFEKQGKVEDAYKYLKFLHQSGIANLPVYKSLLRLYRCAQRPAFDILEKMERDKIELDDETSALIQTLRSECTDHDQSSTLPCDQSTPVPPYALKSKFKPINP</sequence>